<evidence type="ECO:0000259" key="5">
    <source>
        <dbReference type="PROSITE" id="PS01124"/>
    </source>
</evidence>
<dbReference type="Proteomes" id="UP000186400">
    <property type="component" value="Unassembled WGS sequence"/>
</dbReference>
<dbReference type="PROSITE" id="PS01124">
    <property type="entry name" value="HTH_ARAC_FAMILY_2"/>
    <property type="match status" value="1"/>
</dbReference>
<dbReference type="RefSeq" id="WP_159438812.1">
    <property type="nucleotide sequence ID" value="NZ_FTMS01000027.1"/>
</dbReference>
<name>A0A1N6XLG7_9SPIO</name>
<dbReference type="InterPro" id="IPR020449">
    <property type="entry name" value="Tscrpt_reg_AraC-type_HTH"/>
</dbReference>
<dbReference type="OrthoDB" id="369065at2"/>
<reference evidence="6 7" key="1">
    <citation type="submission" date="2017-01" db="EMBL/GenBank/DDBJ databases">
        <authorList>
            <person name="Mah S.A."/>
            <person name="Swanson W.J."/>
            <person name="Moy G.W."/>
            <person name="Vacquier V.D."/>
        </authorList>
    </citation>
    <scope>NUCLEOTIDE SEQUENCE [LARGE SCALE GENOMIC DNA]</scope>
    <source>
        <strain evidence="6 7">ASpG1</strain>
    </source>
</reference>
<evidence type="ECO:0000256" key="4">
    <source>
        <dbReference type="SAM" id="Phobius"/>
    </source>
</evidence>
<evidence type="ECO:0000256" key="3">
    <source>
        <dbReference type="ARBA" id="ARBA00023163"/>
    </source>
</evidence>
<dbReference type="SMART" id="SM00342">
    <property type="entry name" value="HTH_ARAC"/>
    <property type="match status" value="1"/>
</dbReference>
<accession>A0A1N6XLG7</accession>
<feature type="transmembrane region" description="Helical" evidence="4">
    <location>
        <begin position="228"/>
        <end position="249"/>
    </location>
</feature>
<keyword evidence="3" id="KW-0804">Transcription</keyword>
<dbReference type="InterPro" id="IPR018062">
    <property type="entry name" value="HTH_AraC-typ_CS"/>
</dbReference>
<keyword evidence="1" id="KW-0805">Transcription regulation</keyword>
<dbReference type="PROSITE" id="PS00041">
    <property type="entry name" value="HTH_ARAC_FAMILY_1"/>
    <property type="match status" value="1"/>
</dbReference>
<dbReference type="AlphaFoldDB" id="A0A1N6XLG7"/>
<dbReference type="InterPro" id="IPR018060">
    <property type="entry name" value="HTH_AraC"/>
</dbReference>
<dbReference type="SUPFAM" id="SSF46689">
    <property type="entry name" value="Homeodomain-like"/>
    <property type="match status" value="1"/>
</dbReference>
<dbReference type="InterPro" id="IPR009057">
    <property type="entry name" value="Homeodomain-like_sf"/>
</dbReference>
<keyword evidence="4" id="KW-0472">Membrane</keyword>
<feature type="domain" description="HTH araC/xylS-type" evidence="5">
    <location>
        <begin position="541"/>
        <end position="640"/>
    </location>
</feature>
<proteinExistence type="predicted"/>
<protein>
    <submittedName>
        <fullName evidence="6">Helix-turn-helix domain-containing protein</fullName>
    </submittedName>
</protein>
<dbReference type="PRINTS" id="PR00032">
    <property type="entry name" value="HTHARAC"/>
</dbReference>
<evidence type="ECO:0000313" key="7">
    <source>
        <dbReference type="Proteomes" id="UP000186400"/>
    </source>
</evidence>
<keyword evidence="4" id="KW-1133">Transmembrane helix</keyword>
<dbReference type="PANTHER" id="PTHR43280:SF10">
    <property type="entry name" value="REGULATORY PROTEIN POCR"/>
    <property type="match status" value="1"/>
</dbReference>
<evidence type="ECO:0000256" key="1">
    <source>
        <dbReference type="ARBA" id="ARBA00023015"/>
    </source>
</evidence>
<dbReference type="PANTHER" id="PTHR43280">
    <property type="entry name" value="ARAC-FAMILY TRANSCRIPTIONAL REGULATOR"/>
    <property type="match status" value="1"/>
</dbReference>
<sequence>MPSFIRLETDERILDFFDATEPDELSALRVLEVIDLIALQHPYLHSIQVYSRQHGVISTMAGWERNRMLDLRLGTMLVDTLNSPPHVYHSRRVYFGESSEAENLFSMVIGRRVRNGEVIRAIVINVSADIILEILHPGRRVRDSEMMIVGPNKQVYYHPDSSRFSGYFNAEEDVWPVIIADNSEGSLSLEIDGVPSVVWWLDHAQLPWRFILYTPRRELFAEIIRLRWFLLYLGLTVSVLFVFIALATVRRSARATILRLALRRLLEQYPDHSDEDAYVVEQMLLARATTWNVAVLRLDGSASSAQTSWVECRRFLDDMLLMKGGVNVQNSISVRLDNSMYCMVYPGERMQIENICLSLLEECRSRFRHSFSWNVTDFFSRAELTGEETIVDLLGQSVRTLRSVFRAKYLFPGGSWLPEILQHAFEGIELSEIDLQRLDKALRFDNGEEAFNCISGMLDNCYTSGNEDSFRYVMNALLYRILQSPVTQELTGEIGSIEEIRDAILHIDSVPEASEYFARYCEAVQNHKLDRTEIKHREMHQKILDYIDSNFQNKNLGPDILADHLGRSVAYIREIFKEIEGDSLSAVIGKKRIEYACSLLRKTELSVREIADEAGFRNYSYFFTYFKKTTGKTPGDYRIFE</sequence>
<organism evidence="6 7">
    <name type="scientific">Alkalispirochaeta americana</name>
    <dbReference type="NCBI Taxonomy" id="159291"/>
    <lineage>
        <taxon>Bacteria</taxon>
        <taxon>Pseudomonadati</taxon>
        <taxon>Spirochaetota</taxon>
        <taxon>Spirochaetia</taxon>
        <taxon>Spirochaetales</taxon>
        <taxon>Spirochaetaceae</taxon>
        <taxon>Alkalispirochaeta</taxon>
    </lineage>
</organism>
<keyword evidence="7" id="KW-1185">Reference proteome</keyword>
<dbReference type="EMBL" id="FTMS01000027">
    <property type="protein sequence ID" value="SIR03226.1"/>
    <property type="molecule type" value="Genomic_DNA"/>
</dbReference>
<dbReference type="STRING" id="159291.SAMN05920897_1272"/>
<gene>
    <name evidence="6" type="ORF">SAMN05920897_1272</name>
</gene>
<dbReference type="GO" id="GO:0003700">
    <property type="term" value="F:DNA-binding transcription factor activity"/>
    <property type="evidence" value="ECO:0007669"/>
    <property type="project" value="InterPro"/>
</dbReference>
<keyword evidence="2" id="KW-0238">DNA-binding</keyword>
<dbReference type="GO" id="GO:0043565">
    <property type="term" value="F:sequence-specific DNA binding"/>
    <property type="evidence" value="ECO:0007669"/>
    <property type="project" value="InterPro"/>
</dbReference>
<evidence type="ECO:0000313" key="6">
    <source>
        <dbReference type="EMBL" id="SIR03226.1"/>
    </source>
</evidence>
<evidence type="ECO:0000256" key="2">
    <source>
        <dbReference type="ARBA" id="ARBA00023125"/>
    </source>
</evidence>
<dbReference type="Gene3D" id="1.10.10.60">
    <property type="entry name" value="Homeodomain-like"/>
    <property type="match status" value="1"/>
</dbReference>
<keyword evidence="4" id="KW-0812">Transmembrane</keyword>
<dbReference type="Pfam" id="PF12833">
    <property type="entry name" value="HTH_18"/>
    <property type="match status" value="1"/>
</dbReference>